<evidence type="ECO:0000313" key="1">
    <source>
        <dbReference type="EMBL" id="RRT44961.1"/>
    </source>
</evidence>
<reference evidence="1 2" key="1">
    <citation type="journal article" date="2014" name="Agronomy (Basel)">
        <title>A Draft Genome Sequence for Ensete ventricosum, the Drought-Tolerant Tree Against Hunger.</title>
        <authorList>
            <person name="Harrison J."/>
            <person name="Moore K.A."/>
            <person name="Paszkiewicz K."/>
            <person name="Jones T."/>
            <person name="Grant M."/>
            <person name="Ambacheew D."/>
            <person name="Muzemil S."/>
            <person name="Studholme D.J."/>
        </authorList>
    </citation>
    <scope>NUCLEOTIDE SEQUENCE [LARGE SCALE GENOMIC DNA]</scope>
</reference>
<sequence length="169" mass="19119">MNGEILLSDKPELSDRLEREHFLAQKPRQSFTYTQHETLSKWVPSFRPCWARSLSASGPGVCWSAYYLSETERKQKELEDCKKARDDAQLLHSKLEDEELEYRNQFSLSLLWEFGAAVEESARPGLCRVRKPSTLVGGGDVRFGSVQLLGSLHLGLTPSGSARVGVYRE</sequence>
<proteinExistence type="predicted"/>
<gene>
    <name evidence="1" type="ORF">B296_00054545</name>
</gene>
<organism evidence="1 2">
    <name type="scientific">Ensete ventricosum</name>
    <name type="common">Abyssinian banana</name>
    <name type="synonym">Musa ensete</name>
    <dbReference type="NCBI Taxonomy" id="4639"/>
    <lineage>
        <taxon>Eukaryota</taxon>
        <taxon>Viridiplantae</taxon>
        <taxon>Streptophyta</taxon>
        <taxon>Embryophyta</taxon>
        <taxon>Tracheophyta</taxon>
        <taxon>Spermatophyta</taxon>
        <taxon>Magnoliopsida</taxon>
        <taxon>Liliopsida</taxon>
        <taxon>Zingiberales</taxon>
        <taxon>Musaceae</taxon>
        <taxon>Ensete</taxon>
    </lineage>
</organism>
<protein>
    <submittedName>
        <fullName evidence="1">Uncharacterized protein</fullName>
    </submittedName>
</protein>
<name>A0A426Y074_ENSVE</name>
<dbReference type="AlphaFoldDB" id="A0A426Y074"/>
<comment type="caution">
    <text evidence="1">The sequence shown here is derived from an EMBL/GenBank/DDBJ whole genome shotgun (WGS) entry which is preliminary data.</text>
</comment>
<dbReference type="EMBL" id="AMZH03016134">
    <property type="protein sequence ID" value="RRT44961.1"/>
    <property type="molecule type" value="Genomic_DNA"/>
</dbReference>
<dbReference type="Proteomes" id="UP000287651">
    <property type="component" value="Unassembled WGS sequence"/>
</dbReference>
<accession>A0A426Y074</accession>
<evidence type="ECO:0000313" key="2">
    <source>
        <dbReference type="Proteomes" id="UP000287651"/>
    </source>
</evidence>